<dbReference type="PANTHER" id="PTHR46796">
    <property type="entry name" value="HTH-TYPE TRANSCRIPTIONAL ACTIVATOR RHAS-RELATED"/>
    <property type="match status" value="1"/>
</dbReference>
<keyword evidence="3" id="KW-0804">Transcription</keyword>
<organism evidence="5 6">
    <name type="scientific">Sphingobacterium thalpophilum</name>
    <dbReference type="NCBI Taxonomy" id="259"/>
    <lineage>
        <taxon>Bacteria</taxon>
        <taxon>Pseudomonadati</taxon>
        <taxon>Bacteroidota</taxon>
        <taxon>Sphingobacteriia</taxon>
        <taxon>Sphingobacteriales</taxon>
        <taxon>Sphingobacteriaceae</taxon>
        <taxon>Sphingobacterium</taxon>
    </lineage>
</organism>
<evidence type="ECO:0000256" key="3">
    <source>
        <dbReference type="ARBA" id="ARBA00023163"/>
    </source>
</evidence>
<dbReference type="Proteomes" id="UP001566204">
    <property type="component" value="Unassembled WGS sequence"/>
</dbReference>
<feature type="domain" description="HTH araC/xylS-type" evidence="4">
    <location>
        <begin position="49"/>
        <end position="149"/>
    </location>
</feature>
<dbReference type="Pfam" id="PF12833">
    <property type="entry name" value="HTH_18"/>
    <property type="match status" value="1"/>
</dbReference>
<evidence type="ECO:0000313" key="5">
    <source>
        <dbReference type="EMBL" id="MEZ0451835.1"/>
    </source>
</evidence>
<keyword evidence="1" id="KW-0805">Transcription regulation</keyword>
<dbReference type="Gene3D" id="1.10.10.60">
    <property type="entry name" value="Homeodomain-like"/>
    <property type="match status" value="1"/>
</dbReference>
<dbReference type="PANTHER" id="PTHR46796:SF13">
    <property type="entry name" value="HTH-TYPE TRANSCRIPTIONAL ACTIVATOR RHAS"/>
    <property type="match status" value="1"/>
</dbReference>
<dbReference type="InterPro" id="IPR050204">
    <property type="entry name" value="AraC_XylS_family_regulators"/>
</dbReference>
<evidence type="ECO:0000313" key="6">
    <source>
        <dbReference type="Proteomes" id="UP001566204"/>
    </source>
</evidence>
<dbReference type="PROSITE" id="PS01124">
    <property type="entry name" value="HTH_ARAC_FAMILY_2"/>
    <property type="match status" value="1"/>
</dbReference>
<keyword evidence="6" id="KW-1185">Reference proteome</keyword>
<proteinExistence type="predicted"/>
<dbReference type="RefSeq" id="WP_265715443.1">
    <property type="nucleotide sequence ID" value="NZ_JBARTK010000034.1"/>
</dbReference>
<gene>
    <name evidence="5" type="ORF">ABTW24_09530</name>
</gene>
<name>A0ABV4HDQ8_9SPHI</name>
<comment type="caution">
    <text evidence="5">The sequence shown here is derived from an EMBL/GenBank/DDBJ whole genome shotgun (WGS) entry which is preliminary data.</text>
</comment>
<evidence type="ECO:0000259" key="4">
    <source>
        <dbReference type="PROSITE" id="PS01124"/>
    </source>
</evidence>
<evidence type="ECO:0000256" key="2">
    <source>
        <dbReference type="ARBA" id="ARBA00023125"/>
    </source>
</evidence>
<evidence type="ECO:0000256" key="1">
    <source>
        <dbReference type="ARBA" id="ARBA00023015"/>
    </source>
</evidence>
<accession>A0ABV4HDQ8</accession>
<dbReference type="SMART" id="SM00342">
    <property type="entry name" value="HTH_ARAC"/>
    <property type="match status" value="1"/>
</dbReference>
<keyword evidence="2" id="KW-0238">DNA-binding</keyword>
<dbReference type="InterPro" id="IPR018060">
    <property type="entry name" value="HTH_AraC"/>
</dbReference>
<protein>
    <submittedName>
        <fullName evidence="5">Helix-turn-helix domain-containing protein</fullName>
    </submittedName>
</protein>
<dbReference type="EMBL" id="JBEOQB010000002">
    <property type="protein sequence ID" value="MEZ0451835.1"/>
    <property type="molecule type" value="Genomic_DNA"/>
</dbReference>
<sequence>MNIEISDLLGNEGSALEERIMTCNNTDERVRTVTSFLAKKIKDDIRFNKDIIATVDFITHHKGNVDMRELVSKNFLSQRQFERKFKSLIGFSPKLFSKIVRFEACLSHAVSINQPLGRLALDSGYYDQSHMIRDFKEFSGKHPRSYLSEIDSFLFE</sequence>
<reference evidence="5 6" key="1">
    <citation type="submission" date="2024-06" db="EMBL/GenBank/DDBJ databases">
        <title>Soil Sphingobacterium thalpophilum.</title>
        <authorList>
            <person name="Yang J."/>
            <person name="Li J."/>
        </authorList>
    </citation>
    <scope>NUCLEOTIDE SEQUENCE [LARGE SCALE GENOMIC DNA]</scope>
    <source>
        <strain evidence="5 6">22g91tb</strain>
    </source>
</reference>